<dbReference type="EMBL" id="CAJVPQ010005961">
    <property type="protein sequence ID" value="CAG8678605.1"/>
    <property type="molecule type" value="Genomic_DNA"/>
</dbReference>
<sequence>MSVTNAKENVKSSAKIPSPTGPELSKDLQKTLDNLSETSLIFYNNL</sequence>
<evidence type="ECO:0000256" key="1">
    <source>
        <dbReference type="SAM" id="MobiDB-lite"/>
    </source>
</evidence>
<evidence type="ECO:0000313" key="3">
    <source>
        <dbReference type="Proteomes" id="UP000789570"/>
    </source>
</evidence>
<keyword evidence="3" id="KW-1185">Reference proteome</keyword>
<evidence type="ECO:0000313" key="2">
    <source>
        <dbReference type="EMBL" id="CAG8678605.1"/>
    </source>
</evidence>
<organism evidence="2 3">
    <name type="scientific">Funneliformis caledonium</name>
    <dbReference type="NCBI Taxonomy" id="1117310"/>
    <lineage>
        <taxon>Eukaryota</taxon>
        <taxon>Fungi</taxon>
        <taxon>Fungi incertae sedis</taxon>
        <taxon>Mucoromycota</taxon>
        <taxon>Glomeromycotina</taxon>
        <taxon>Glomeromycetes</taxon>
        <taxon>Glomerales</taxon>
        <taxon>Glomeraceae</taxon>
        <taxon>Funneliformis</taxon>
    </lineage>
</organism>
<reference evidence="2" key="1">
    <citation type="submission" date="2021-06" db="EMBL/GenBank/DDBJ databases">
        <authorList>
            <person name="Kallberg Y."/>
            <person name="Tangrot J."/>
            <person name="Rosling A."/>
        </authorList>
    </citation>
    <scope>NUCLEOTIDE SEQUENCE</scope>
    <source>
        <strain evidence="2">UK204</strain>
    </source>
</reference>
<gene>
    <name evidence="2" type="ORF">FCALED_LOCUS12380</name>
</gene>
<proteinExistence type="predicted"/>
<name>A0A9N9HIP3_9GLOM</name>
<dbReference type="OrthoDB" id="2414186at2759"/>
<feature type="non-terminal residue" evidence="2">
    <location>
        <position position="46"/>
    </location>
</feature>
<dbReference type="Proteomes" id="UP000789570">
    <property type="component" value="Unassembled WGS sequence"/>
</dbReference>
<accession>A0A9N9HIP3</accession>
<comment type="caution">
    <text evidence="2">The sequence shown here is derived from an EMBL/GenBank/DDBJ whole genome shotgun (WGS) entry which is preliminary data.</text>
</comment>
<dbReference type="AlphaFoldDB" id="A0A9N9HIP3"/>
<feature type="region of interest" description="Disordered" evidence="1">
    <location>
        <begin position="1"/>
        <end position="26"/>
    </location>
</feature>
<protein>
    <submittedName>
        <fullName evidence="2">16561_t:CDS:1</fullName>
    </submittedName>
</protein>